<dbReference type="InterPro" id="IPR036388">
    <property type="entry name" value="WH-like_DNA-bd_sf"/>
</dbReference>
<organism evidence="6 7">
    <name type="scientific">Candidatus Enterococcus moelleringii</name>
    <dbReference type="NCBI Taxonomy" id="2815325"/>
    <lineage>
        <taxon>Bacteria</taxon>
        <taxon>Bacillati</taxon>
        <taxon>Bacillota</taxon>
        <taxon>Bacilli</taxon>
        <taxon>Lactobacillales</taxon>
        <taxon>Enterococcaceae</taxon>
        <taxon>Enterococcus</taxon>
    </lineage>
</organism>
<reference evidence="6 7" key="1">
    <citation type="submission" date="2021-03" db="EMBL/GenBank/DDBJ databases">
        <title>Enterococcal diversity collection.</title>
        <authorList>
            <person name="Gilmore M.S."/>
            <person name="Schwartzman J."/>
            <person name="Van Tyne D."/>
            <person name="Martin M."/>
            <person name="Earl A.M."/>
            <person name="Manson A.L."/>
            <person name="Straub T."/>
            <person name="Salamzade R."/>
            <person name="Saavedra J."/>
            <person name="Lebreton F."/>
            <person name="Prichula J."/>
            <person name="Schaufler K."/>
            <person name="Gaca A."/>
            <person name="Sgardioli B."/>
            <person name="Wagenaar J."/>
            <person name="Strong T."/>
        </authorList>
    </citation>
    <scope>NUCLEOTIDE SEQUENCE [LARGE SCALE GENOMIC DNA]</scope>
    <source>
        <strain evidence="6 7">669A</strain>
    </source>
</reference>
<dbReference type="InterPro" id="IPR005119">
    <property type="entry name" value="LysR_subst-bd"/>
</dbReference>
<dbReference type="Gene3D" id="3.40.190.10">
    <property type="entry name" value="Periplasmic binding protein-like II"/>
    <property type="match status" value="2"/>
</dbReference>
<dbReference type="RefSeq" id="WP_207672608.1">
    <property type="nucleotide sequence ID" value="NZ_JAFREM010000010.1"/>
</dbReference>
<evidence type="ECO:0000259" key="5">
    <source>
        <dbReference type="PROSITE" id="PS50931"/>
    </source>
</evidence>
<sequence>MEIRTLQTFQVVAEELNLTRAAMKLNYSQPTVTKHLKSLEEDLGTQLLEKRNGHYVLTYAGEELYKRVITILKEVNMIKGIPADYGARSFVKVQGHDYYCYRYLIPAIRQISRNDPTISFKVKGSSNEETISQLLKQEIDIGIVSGNIASSDLKYEVIDYESVALCIHSKYYRSSYQLEDYFDRYPIVIDQSEYYNYQNLFKQSLNTPQIIDTTSDEVVQEAVINNAMLGIVRTGRLQSYIDSGELKVIKELTMHEPVNVVINKASVQRETIDQLYNAIKQQSSSFKSTTHVHWV</sequence>
<evidence type="ECO:0000256" key="2">
    <source>
        <dbReference type="ARBA" id="ARBA00023015"/>
    </source>
</evidence>
<dbReference type="Proteomes" id="UP000664601">
    <property type="component" value="Unassembled WGS sequence"/>
</dbReference>
<name>A0ABS3L7R2_9ENTE</name>
<dbReference type="Gene3D" id="1.10.10.10">
    <property type="entry name" value="Winged helix-like DNA-binding domain superfamily/Winged helix DNA-binding domain"/>
    <property type="match status" value="1"/>
</dbReference>
<keyword evidence="7" id="KW-1185">Reference proteome</keyword>
<accession>A0ABS3L7R2</accession>
<dbReference type="PANTHER" id="PTHR30126">
    <property type="entry name" value="HTH-TYPE TRANSCRIPTIONAL REGULATOR"/>
    <property type="match status" value="1"/>
</dbReference>
<dbReference type="PROSITE" id="PS50931">
    <property type="entry name" value="HTH_LYSR"/>
    <property type="match status" value="1"/>
</dbReference>
<keyword evidence="4" id="KW-0804">Transcription</keyword>
<dbReference type="InterPro" id="IPR036390">
    <property type="entry name" value="WH_DNA-bd_sf"/>
</dbReference>
<dbReference type="Pfam" id="PF03466">
    <property type="entry name" value="LysR_substrate"/>
    <property type="match status" value="1"/>
</dbReference>
<keyword evidence="2" id="KW-0805">Transcription regulation</keyword>
<evidence type="ECO:0000256" key="1">
    <source>
        <dbReference type="ARBA" id="ARBA00009437"/>
    </source>
</evidence>
<dbReference type="SUPFAM" id="SSF46785">
    <property type="entry name" value="Winged helix' DNA-binding domain"/>
    <property type="match status" value="1"/>
</dbReference>
<evidence type="ECO:0000313" key="6">
    <source>
        <dbReference type="EMBL" id="MBO1305666.1"/>
    </source>
</evidence>
<keyword evidence="3" id="KW-0238">DNA-binding</keyword>
<dbReference type="InterPro" id="IPR000847">
    <property type="entry name" value="LysR_HTH_N"/>
</dbReference>
<evidence type="ECO:0000256" key="4">
    <source>
        <dbReference type="ARBA" id="ARBA00023163"/>
    </source>
</evidence>
<dbReference type="CDD" id="cd05466">
    <property type="entry name" value="PBP2_LTTR_substrate"/>
    <property type="match status" value="1"/>
</dbReference>
<gene>
    <name evidence="6" type="ORF">JZO70_05820</name>
</gene>
<feature type="domain" description="HTH lysR-type" evidence="5">
    <location>
        <begin position="1"/>
        <end position="58"/>
    </location>
</feature>
<dbReference type="SUPFAM" id="SSF53850">
    <property type="entry name" value="Periplasmic binding protein-like II"/>
    <property type="match status" value="1"/>
</dbReference>
<comment type="caution">
    <text evidence="6">The sequence shown here is derived from an EMBL/GenBank/DDBJ whole genome shotgun (WGS) entry which is preliminary data.</text>
</comment>
<comment type="similarity">
    <text evidence="1">Belongs to the LysR transcriptional regulatory family.</text>
</comment>
<protein>
    <submittedName>
        <fullName evidence="6">LysR family transcriptional regulator</fullName>
    </submittedName>
</protein>
<dbReference type="PANTHER" id="PTHR30126:SF40">
    <property type="entry name" value="HTH-TYPE TRANSCRIPTIONAL REGULATOR GLTR"/>
    <property type="match status" value="1"/>
</dbReference>
<dbReference type="Pfam" id="PF00126">
    <property type="entry name" value="HTH_1"/>
    <property type="match status" value="1"/>
</dbReference>
<proteinExistence type="inferred from homology"/>
<dbReference type="PRINTS" id="PR00039">
    <property type="entry name" value="HTHLYSR"/>
</dbReference>
<evidence type="ECO:0000313" key="7">
    <source>
        <dbReference type="Proteomes" id="UP000664601"/>
    </source>
</evidence>
<dbReference type="EMBL" id="JAFREM010000010">
    <property type="protein sequence ID" value="MBO1305666.1"/>
    <property type="molecule type" value="Genomic_DNA"/>
</dbReference>
<evidence type="ECO:0000256" key="3">
    <source>
        <dbReference type="ARBA" id="ARBA00023125"/>
    </source>
</evidence>